<keyword evidence="8" id="KW-1185">Reference proteome</keyword>
<evidence type="ECO:0000256" key="4">
    <source>
        <dbReference type="ARBA" id="ARBA00023136"/>
    </source>
</evidence>
<proteinExistence type="predicted"/>
<feature type="domain" description="Cation efflux protein transmembrane" evidence="6">
    <location>
        <begin position="26"/>
        <end position="74"/>
    </location>
</feature>
<evidence type="ECO:0000313" key="7">
    <source>
        <dbReference type="EMBL" id="GGB96427.1"/>
    </source>
</evidence>
<keyword evidence="2 5" id="KW-0812">Transmembrane</keyword>
<dbReference type="InterPro" id="IPR027469">
    <property type="entry name" value="Cation_efflux_TMD_sf"/>
</dbReference>
<feature type="transmembrane region" description="Helical" evidence="5">
    <location>
        <begin position="156"/>
        <end position="173"/>
    </location>
</feature>
<keyword evidence="3 5" id="KW-1133">Transmembrane helix</keyword>
<evidence type="ECO:0000256" key="5">
    <source>
        <dbReference type="SAM" id="Phobius"/>
    </source>
</evidence>
<dbReference type="InterPro" id="IPR058533">
    <property type="entry name" value="Cation_efflux_TM"/>
</dbReference>
<comment type="subcellular location">
    <subcellularLocation>
        <location evidence="1">Membrane</location>
        <topology evidence="1">Multi-pass membrane protein</topology>
    </subcellularLocation>
</comment>
<gene>
    <name evidence="7" type="ORF">GCM10011352_23190</name>
</gene>
<name>A0ABQ1KDV4_9GAMM</name>
<accession>A0ABQ1KDV4</accession>
<feature type="domain" description="Cation efflux protein transmembrane" evidence="6">
    <location>
        <begin position="85"/>
        <end position="202"/>
    </location>
</feature>
<feature type="transmembrane region" description="Helical" evidence="5">
    <location>
        <begin position="25"/>
        <end position="43"/>
    </location>
</feature>
<dbReference type="EMBL" id="BMIJ01000004">
    <property type="protein sequence ID" value="GGB96427.1"/>
    <property type="molecule type" value="Genomic_DNA"/>
</dbReference>
<evidence type="ECO:0000256" key="1">
    <source>
        <dbReference type="ARBA" id="ARBA00004141"/>
    </source>
</evidence>
<evidence type="ECO:0000256" key="3">
    <source>
        <dbReference type="ARBA" id="ARBA00022989"/>
    </source>
</evidence>
<dbReference type="Gene3D" id="1.20.1510.10">
    <property type="entry name" value="Cation efflux protein transmembrane domain"/>
    <property type="match status" value="1"/>
</dbReference>
<keyword evidence="4 5" id="KW-0472">Membrane</keyword>
<dbReference type="SUPFAM" id="SSF161111">
    <property type="entry name" value="Cation efflux protein transmembrane domain-like"/>
    <property type="match status" value="1"/>
</dbReference>
<evidence type="ECO:0000259" key="6">
    <source>
        <dbReference type="Pfam" id="PF01545"/>
    </source>
</evidence>
<feature type="transmembrane region" description="Helical" evidence="5">
    <location>
        <begin position="63"/>
        <end position="81"/>
    </location>
</feature>
<dbReference type="Pfam" id="PF01545">
    <property type="entry name" value="Cation_efflux"/>
    <property type="match status" value="2"/>
</dbReference>
<evidence type="ECO:0000256" key="2">
    <source>
        <dbReference type="ARBA" id="ARBA00022692"/>
    </source>
</evidence>
<feature type="transmembrane region" description="Helical" evidence="5">
    <location>
        <begin position="88"/>
        <end position="109"/>
    </location>
</feature>
<evidence type="ECO:0000313" key="8">
    <source>
        <dbReference type="Proteomes" id="UP000629025"/>
    </source>
</evidence>
<feature type="transmembrane region" description="Helical" evidence="5">
    <location>
        <begin position="179"/>
        <end position="197"/>
    </location>
</feature>
<reference evidence="8" key="1">
    <citation type="journal article" date="2019" name="Int. J. Syst. Evol. Microbiol.">
        <title>The Global Catalogue of Microorganisms (GCM) 10K type strain sequencing project: providing services to taxonomists for standard genome sequencing and annotation.</title>
        <authorList>
            <consortium name="The Broad Institute Genomics Platform"/>
            <consortium name="The Broad Institute Genome Sequencing Center for Infectious Disease"/>
            <person name="Wu L."/>
            <person name="Ma J."/>
        </authorList>
    </citation>
    <scope>NUCLEOTIDE SEQUENCE [LARGE SCALE GENOMIC DNA]</scope>
    <source>
        <strain evidence="8">CGMCC 1.15341</strain>
    </source>
</reference>
<comment type="caution">
    <text evidence="7">The sequence shown here is derived from an EMBL/GenBank/DDBJ whole genome shotgun (WGS) entry which is preliminary data.</text>
</comment>
<protein>
    <submittedName>
        <fullName evidence="7">Cobalt transporter</fullName>
    </submittedName>
</protein>
<dbReference type="Proteomes" id="UP000629025">
    <property type="component" value="Unassembled WGS sequence"/>
</dbReference>
<sequence length="213" mass="22220">MAGDCCGTISAGSPLTRDGRRFRRALWIALAVNAVMFVVELGAGLQSGSVSLLADAIDFFGDSANYLLSLVVMSMGLLWRARGAWIKGLTMVLFGLLVSARAVWGLALGQPPEPLVMSSIGALALLANVGVAVMLYRFRLGDADMRSVWLCSRNDAIGNLAVILAAAGVFGTGDAWPDLVVAGIMAGLALTSGVSILRHARQDMRIAKAEAGA</sequence>
<organism evidence="7 8">
    <name type="scientific">Marinobacterium zhoushanense</name>
    <dbReference type="NCBI Taxonomy" id="1679163"/>
    <lineage>
        <taxon>Bacteria</taxon>
        <taxon>Pseudomonadati</taxon>
        <taxon>Pseudomonadota</taxon>
        <taxon>Gammaproteobacteria</taxon>
        <taxon>Oceanospirillales</taxon>
        <taxon>Oceanospirillaceae</taxon>
        <taxon>Marinobacterium</taxon>
    </lineage>
</organism>
<feature type="transmembrane region" description="Helical" evidence="5">
    <location>
        <begin position="115"/>
        <end position="136"/>
    </location>
</feature>